<name>A0A090R0M7_9GAMM</name>
<dbReference type="Proteomes" id="UP000029227">
    <property type="component" value="Unassembled WGS sequence"/>
</dbReference>
<dbReference type="Pfam" id="PF14559">
    <property type="entry name" value="TPR_19"/>
    <property type="match status" value="1"/>
</dbReference>
<dbReference type="STRING" id="754436.JCM19237_3190"/>
<sequence>MRELDDVPATDMDEAPLNLEVGLDEFPDVLAGIDSYDVDSQGEYASKLDLAKAYLEMNDSEGARDLLEEIALQADNDLQSEAKALLGKMKV</sequence>
<proteinExistence type="predicted"/>
<dbReference type="Gene3D" id="1.20.58.2200">
    <property type="match status" value="1"/>
</dbReference>
<dbReference type="InterPro" id="IPR020011">
    <property type="entry name" value="FimV_C"/>
</dbReference>
<accession>A0A090R0M7</accession>
<evidence type="ECO:0000313" key="2">
    <source>
        <dbReference type="Proteomes" id="UP000029227"/>
    </source>
</evidence>
<dbReference type="AlphaFoldDB" id="A0A090R0M7"/>
<dbReference type="EMBL" id="BBMN01000030">
    <property type="protein sequence ID" value="GAL08696.1"/>
    <property type="molecule type" value="Genomic_DNA"/>
</dbReference>
<comment type="caution">
    <text evidence="1">The sequence shown here is derived from an EMBL/GenBank/DDBJ whole genome shotgun (WGS) entry which is preliminary data.</text>
</comment>
<gene>
    <name evidence="1" type="ORF">JCM19237_3190</name>
</gene>
<dbReference type="InterPro" id="IPR038440">
    <property type="entry name" value="FimV_C_sf"/>
</dbReference>
<dbReference type="NCBIfam" id="TIGR03504">
    <property type="entry name" value="FimV_Cterm"/>
    <property type="match status" value="1"/>
</dbReference>
<evidence type="ECO:0000313" key="1">
    <source>
        <dbReference type="EMBL" id="GAL08696.1"/>
    </source>
</evidence>
<reference evidence="1 2" key="1">
    <citation type="journal article" date="2014" name="Genome Announc.">
        <title>Draft Genome Sequences of Two Vibrionaceae Species, Vibrio ponticus C121 and Photobacterium aphoticum C119, Isolated as Coral Reef Microbiota.</title>
        <authorList>
            <person name="Al-saari N."/>
            <person name="Meirelles P.M."/>
            <person name="Mino S."/>
            <person name="Suda W."/>
            <person name="Oshima K."/>
            <person name="Hattori M."/>
            <person name="Ohkuma M."/>
            <person name="Thompson F.L."/>
            <person name="Gomez-Gil B."/>
            <person name="Sawabe T."/>
            <person name="Sawabe T."/>
        </authorList>
    </citation>
    <scope>NUCLEOTIDE SEQUENCE [LARGE SCALE GENOMIC DNA]</scope>
    <source>
        <strain evidence="1 2">JCM 19237</strain>
    </source>
</reference>
<protein>
    <submittedName>
        <fullName evidence="1">Probable type IV pilus assembly FimV-related transmembrane protein</fullName>
    </submittedName>
</protein>
<organism evidence="1 2">
    <name type="scientific">Photobacterium aphoticum</name>
    <dbReference type="NCBI Taxonomy" id="754436"/>
    <lineage>
        <taxon>Bacteria</taxon>
        <taxon>Pseudomonadati</taxon>
        <taxon>Pseudomonadota</taxon>
        <taxon>Gammaproteobacteria</taxon>
        <taxon>Vibrionales</taxon>
        <taxon>Vibrionaceae</taxon>
        <taxon>Photobacterium</taxon>
    </lineage>
</organism>
<keyword evidence="1" id="KW-0472">Membrane</keyword>
<keyword evidence="1" id="KW-0812">Transmembrane</keyword>
<dbReference type="eggNOG" id="COG3170">
    <property type="taxonomic scope" value="Bacteria"/>
</dbReference>